<evidence type="ECO:0000313" key="3">
    <source>
        <dbReference type="Proteomes" id="UP000789901"/>
    </source>
</evidence>
<sequence length="173" mass="18879">MAIYAQDGLILIYGGFGSTDSQVQPDVATLDKAINTDKAPQPLVYHSATLYGIYMIITFGSVVPSQPQPASSNLALNNKLYIFNTQNYTWVNTFDASNIHGSNSTNSDSPSLGVKIGTGVGVIVFIGILAVVGLFLYKKFRNHKGVPIATPGTPSYFFFYTNNYTRRCISYEI</sequence>
<organism evidence="2 3">
    <name type="scientific">Gigaspora margarita</name>
    <dbReference type="NCBI Taxonomy" id="4874"/>
    <lineage>
        <taxon>Eukaryota</taxon>
        <taxon>Fungi</taxon>
        <taxon>Fungi incertae sedis</taxon>
        <taxon>Mucoromycota</taxon>
        <taxon>Glomeromycotina</taxon>
        <taxon>Glomeromycetes</taxon>
        <taxon>Diversisporales</taxon>
        <taxon>Gigasporaceae</taxon>
        <taxon>Gigaspora</taxon>
    </lineage>
</organism>
<gene>
    <name evidence="2" type="ORF">GMARGA_LOCUS8000</name>
</gene>
<keyword evidence="1" id="KW-0472">Membrane</keyword>
<proteinExistence type="predicted"/>
<keyword evidence="3" id="KW-1185">Reference proteome</keyword>
<keyword evidence="1" id="KW-1133">Transmembrane helix</keyword>
<reference evidence="2 3" key="1">
    <citation type="submission" date="2021-06" db="EMBL/GenBank/DDBJ databases">
        <authorList>
            <person name="Kallberg Y."/>
            <person name="Tangrot J."/>
            <person name="Rosling A."/>
        </authorList>
    </citation>
    <scope>NUCLEOTIDE SEQUENCE [LARGE SCALE GENOMIC DNA]</scope>
    <source>
        <strain evidence="2 3">120-4 pot B 10/14</strain>
    </source>
</reference>
<comment type="caution">
    <text evidence="2">The sequence shown here is derived from an EMBL/GenBank/DDBJ whole genome shotgun (WGS) entry which is preliminary data.</text>
</comment>
<feature type="transmembrane region" description="Helical" evidence="1">
    <location>
        <begin position="116"/>
        <end position="137"/>
    </location>
</feature>
<evidence type="ECO:0000313" key="2">
    <source>
        <dbReference type="EMBL" id="CAG8624261.1"/>
    </source>
</evidence>
<dbReference type="InterPro" id="IPR015915">
    <property type="entry name" value="Kelch-typ_b-propeller"/>
</dbReference>
<name>A0ABN7UP17_GIGMA</name>
<feature type="transmembrane region" description="Helical" evidence="1">
    <location>
        <begin position="43"/>
        <end position="63"/>
    </location>
</feature>
<protein>
    <submittedName>
        <fullName evidence="2">36207_t:CDS:1</fullName>
    </submittedName>
</protein>
<dbReference type="Proteomes" id="UP000789901">
    <property type="component" value="Unassembled WGS sequence"/>
</dbReference>
<dbReference type="EMBL" id="CAJVQB010004008">
    <property type="protein sequence ID" value="CAG8624261.1"/>
    <property type="molecule type" value="Genomic_DNA"/>
</dbReference>
<dbReference type="Gene3D" id="2.120.10.80">
    <property type="entry name" value="Kelch-type beta propeller"/>
    <property type="match status" value="1"/>
</dbReference>
<keyword evidence="1" id="KW-0812">Transmembrane</keyword>
<dbReference type="SUPFAM" id="SSF117281">
    <property type="entry name" value="Kelch motif"/>
    <property type="match status" value="1"/>
</dbReference>
<accession>A0ABN7UP17</accession>
<evidence type="ECO:0000256" key="1">
    <source>
        <dbReference type="SAM" id="Phobius"/>
    </source>
</evidence>